<protein>
    <submittedName>
        <fullName evidence="2">Uncharacterized protein</fullName>
    </submittedName>
</protein>
<proteinExistence type="predicted"/>
<name>A0A0E9PXW8_ANGAN</name>
<sequence length="39" mass="4339">MSYATSPNFHLLHTHANLTLAVTLCPSLLLCFSCLKYTL</sequence>
<reference evidence="2" key="2">
    <citation type="journal article" date="2015" name="Fish Shellfish Immunol.">
        <title>Early steps in the European eel (Anguilla anguilla)-Vibrio vulnificus interaction in the gills: Role of the RtxA13 toxin.</title>
        <authorList>
            <person name="Callol A."/>
            <person name="Pajuelo D."/>
            <person name="Ebbesson L."/>
            <person name="Teles M."/>
            <person name="MacKenzie S."/>
            <person name="Amaro C."/>
        </authorList>
    </citation>
    <scope>NUCLEOTIDE SEQUENCE</scope>
</reference>
<dbReference type="AlphaFoldDB" id="A0A0E9PXW8"/>
<keyword evidence="1" id="KW-0472">Membrane</keyword>
<evidence type="ECO:0000313" key="2">
    <source>
        <dbReference type="EMBL" id="JAH08920.1"/>
    </source>
</evidence>
<keyword evidence="1" id="KW-0812">Transmembrane</keyword>
<feature type="transmembrane region" description="Helical" evidence="1">
    <location>
        <begin position="16"/>
        <end position="35"/>
    </location>
</feature>
<organism evidence="2">
    <name type="scientific">Anguilla anguilla</name>
    <name type="common">European freshwater eel</name>
    <name type="synonym">Muraena anguilla</name>
    <dbReference type="NCBI Taxonomy" id="7936"/>
    <lineage>
        <taxon>Eukaryota</taxon>
        <taxon>Metazoa</taxon>
        <taxon>Chordata</taxon>
        <taxon>Craniata</taxon>
        <taxon>Vertebrata</taxon>
        <taxon>Euteleostomi</taxon>
        <taxon>Actinopterygii</taxon>
        <taxon>Neopterygii</taxon>
        <taxon>Teleostei</taxon>
        <taxon>Anguilliformes</taxon>
        <taxon>Anguillidae</taxon>
        <taxon>Anguilla</taxon>
    </lineage>
</organism>
<evidence type="ECO:0000256" key="1">
    <source>
        <dbReference type="SAM" id="Phobius"/>
    </source>
</evidence>
<keyword evidence="1" id="KW-1133">Transmembrane helix</keyword>
<reference evidence="2" key="1">
    <citation type="submission" date="2014-11" db="EMBL/GenBank/DDBJ databases">
        <authorList>
            <person name="Amaro Gonzalez C."/>
        </authorList>
    </citation>
    <scope>NUCLEOTIDE SEQUENCE</scope>
</reference>
<accession>A0A0E9PXW8</accession>
<dbReference type="EMBL" id="GBXM01099657">
    <property type="protein sequence ID" value="JAH08920.1"/>
    <property type="molecule type" value="Transcribed_RNA"/>
</dbReference>